<feature type="signal peptide" evidence="3">
    <location>
        <begin position="1"/>
        <end position="32"/>
    </location>
</feature>
<keyword evidence="1 3" id="KW-0732">Signal</keyword>
<comment type="caution">
    <text evidence="5">The sequence shown here is derived from an EMBL/GenBank/DDBJ whole genome shotgun (WGS) entry which is preliminary data.</text>
</comment>
<dbReference type="InterPro" id="IPR017853">
    <property type="entry name" value="GH"/>
</dbReference>
<feature type="chain" id="PRO_5038092798" description="Rv2525c-like glycoside hydrolase-like domain-containing protein" evidence="3">
    <location>
        <begin position="33"/>
        <end position="685"/>
    </location>
</feature>
<reference evidence="5" key="2">
    <citation type="submission" date="2020-09" db="EMBL/GenBank/DDBJ databases">
        <authorList>
            <person name="Sun Q."/>
            <person name="Ohkuma M."/>
        </authorList>
    </citation>
    <scope>NUCLEOTIDE SEQUENCE</scope>
    <source>
        <strain evidence="5">JCM 4059</strain>
    </source>
</reference>
<dbReference type="InterPro" id="IPR028994">
    <property type="entry name" value="Integrin_alpha_N"/>
</dbReference>
<dbReference type="SUPFAM" id="SSF51445">
    <property type="entry name" value="(Trans)glycosidases"/>
    <property type="match status" value="1"/>
</dbReference>
<dbReference type="Pfam" id="PF13517">
    <property type="entry name" value="FG-GAP_3"/>
    <property type="match status" value="2"/>
</dbReference>
<keyword evidence="6" id="KW-1185">Reference proteome</keyword>
<feature type="region of interest" description="Disordered" evidence="2">
    <location>
        <begin position="177"/>
        <end position="205"/>
    </location>
</feature>
<dbReference type="InterPro" id="IPR015020">
    <property type="entry name" value="Rv2525c-like_Glyco_Hydro-like"/>
</dbReference>
<reference evidence="5" key="1">
    <citation type="journal article" date="2014" name="Int. J. Syst. Evol. Microbiol.">
        <title>Complete genome sequence of Corynebacterium casei LMG S-19264T (=DSM 44701T), isolated from a smear-ripened cheese.</title>
        <authorList>
            <consortium name="US DOE Joint Genome Institute (JGI-PGF)"/>
            <person name="Walter F."/>
            <person name="Albersmeier A."/>
            <person name="Kalinowski J."/>
            <person name="Ruckert C."/>
        </authorList>
    </citation>
    <scope>NUCLEOTIDE SEQUENCE</scope>
    <source>
        <strain evidence="5">JCM 4059</strain>
    </source>
</reference>
<dbReference type="AlphaFoldDB" id="A0A919BAL4"/>
<gene>
    <name evidence="5" type="ORF">GCM10010218_61970</name>
</gene>
<evidence type="ECO:0000313" key="6">
    <source>
        <dbReference type="Proteomes" id="UP000638313"/>
    </source>
</evidence>
<sequence length="685" mass="71873">MSSAHLRRLATLVASAAVLAAPLQLATTPATAATKAPGADTSSVTTVSYKGLNLNVPATWKVVDLDKAPDTCVRLDQHVVYLGHPGADQKCAERGVAPKTEAMVIEPISGANPRADLDAVRVPAGKSVPAALPATESREVRVTFEGAGLHATAAYSSSPAAIQQILATAKLDSSAKPAAAPRSLRQAPRSLAASGSSTPSTGYTGKGFDTYTAPSSSAMNAWRNNSPYRGIGIYIGGAERGYEQPNLTPDWVAEQSRAGWHMLPIYVGVQAPRISSSRAAAMGRDAADDAVTLAKKYGFVPGTVLYFDMEAYADGYRPTVRNFLSGWTERVRESGFRSGVYSSAASGISHLSDDYDEGGSLRPDVIYSANWNDKADTDEPYAKDYQWADHQRVHQYKGEVDETYGGVEIHIDRDYIDVAPSVTDPGMTSLTAGDFNGDGKKDLVAVEVKSGKLFSYPGTGTGRVGDRVEIGDGGWNGMKDLTVADMNKDGKDDLIATEISTGKLFLYPGNGNGVASRVEIGRGGWNGLKDLFTGDFNGDGKKDVGATEISTGKLVLYPGTGNINGLGALGDRVEIGKGGWNGMNKLVGPGDVNKDGKDDLIATETSTGKLFLYPGTGSGLGDRVEIGTGGWNGISDYAGADFNGDGIGDLAAVESEPGQTGKLYFYPGTGNGRFGDRTEIGNGGW</sequence>
<dbReference type="Gene3D" id="3.20.20.80">
    <property type="entry name" value="Glycosidases"/>
    <property type="match status" value="1"/>
</dbReference>
<protein>
    <recommendedName>
        <fullName evidence="4">Rv2525c-like glycoside hydrolase-like domain-containing protein</fullName>
    </recommendedName>
</protein>
<feature type="domain" description="Rv2525c-like glycoside hydrolase-like" evidence="4">
    <location>
        <begin position="220"/>
        <end position="416"/>
    </location>
</feature>
<dbReference type="PANTHER" id="PTHR44103">
    <property type="entry name" value="PROPROTEIN CONVERTASE P"/>
    <property type="match status" value="1"/>
</dbReference>
<proteinExistence type="predicted"/>
<evidence type="ECO:0000259" key="4">
    <source>
        <dbReference type="Pfam" id="PF08924"/>
    </source>
</evidence>
<evidence type="ECO:0000256" key="1">
    <source>
        <dbReference type="ARBA" id="ARBA00022729"/>
    </source>
</evidence>
<dbReference type="InterPro" id="IPR013517">
    <property type="entry name" value="FG-GAP"/>
</dbReference>
<dbReference type="PANTHER" id="PTHR44103:SF1">
    <property type="entry name" value="PROPROTEIN CONVERTASE P"/>
    <property type="match status" value="1"/>
</dbReference>
<dbReference type="RefSeq" id="WP_190133099.1">
    <property type="nucleotide sequence ID" value="NZ_BNBD01000022.1"/>
</dbReference>
<feature type="compositionally biased region" description="Low complexity" evidence="2">
    <location>
        <begin position="194"/>
        <end position="205"/>
    </location>
</feature>
<dbReference type="Proteomes" id="UP000638313">
    <property type="component" value="Unassembled WGS sequence"/>
</dbReference>
<dbReference type="EMBL" id="BNBD01000022">
    <property type="protein sequence ID" value="GHF72279.1"/>
    <property type="molecule type" value="Genomic_DNA"/>
</dbReference>
<dbReference type="SUPFAM" id="SSF69318">
    <property type="entry name" value="Integrin alpha N-terminal domain"/>
    <property type="match status" value="1"/>
</dbReference>
<name>A0A919BAL4_9ACTN</name>
<evidence type="ECO:0000313" key="5">
    <source>
        <dbReference type="EMBL" id="GHF72279.1"/>
    </source>
</evidence>
<accession>A0A919BAL4</accession>
<dbReference type="Gene3D" id="2.115.10.10">
    <property type="entry name" value="Tachylectin 2"/>
    <property type="match status" value="2"/>
</dbReference>
<evidence type="ECO:0000256" key="2">
    <source>
        <dbReference type="SAM" id="MobiDB-lite"/>
    </source>
</evidence>
<organism evidence="5 6">
    <name type="scientific">Streptomyces mashuensis</name>
    <dbReference type="NCBI Taxonomy" id="33904"/>
    <lineage>
        <taxon>Bacteria</taxon>
        <taxon>Bacillati</taxon>
        <taxon>Actinomycetota</taxon>
        <taxon>Actinomycetes</taxon>
        <taxon>Kitasatosporales</taxon>
        <taxon>Streptomycetaceae</taxon>
        <taxon>Streptomyces</taxon>
    </lineage>
</organism>
<dbReference type="Pfam" id="PF08924">
    <property type="entry name" value="Rv2525c_GlyHyd-like"/>
    <property type="match status" value="1"/>
</dbReference>
<evidence type="ECO:0000256" key="3">
    <source>
        <dbReference type="SAM" id="SignalP"/>
    </source>
</evidence>